<name>A0A011NCX1_9PAST</name>
<keyword evidence="3" id="KW-1185">Reference proteome</keyword>
<keyword evidence="1" id="KW-1133">Transmembrane helix</keyword>
<dbReference type="InterPro" id="IPR016419">
    <property type="entry name" value="Prepilin_Pept-dep_B_prd"/>
</dbReference>
<proteinExistence type="predicted"/>
<reference evidence="2 3" key="1">
    <citation type="journal article" date="2014" name="Genome Announc.">
        <title>Genome Sequence of a Presumptive Mannheimia haemolytica Strain with an A1/A6-Cross-Reactive Serotype from a White-Tailed Deer (Odocoileus virginianus).</title>
        <authorList>
            <person name="Lawrence P.K."/>
            <person name="Bey R.F."/>
            <person name="Wiener B."/>
            <person name="Kittichotirat W."/>
            <person name="Bumgarner R.E."/>
        </authorList>
    </citation>
    <scope>NUCLEOTIDE SEQUENCE [LARGE SCALE GENOMIC DNA]</scope>
    <source>
        <strain evidence="2 3">PKL10</strain>
    </source>
</reference>
<comment type="caution">
    <text evidence="2">The sequence shown here is derived from an EMBL/GenBank/DDBJ whole genome shotgun (WGS) entry which is preliminary data.</text>
</comment>
<accession>A0A011NCX1</accession>
<gene>
    <name evidence="2" type="ORF">AK33_06105</name>
</gene>
<evidence type="ECO:0000256" key="1">
    <source>
        <dbReference type="SAM" id="Phobius"/>
    </source>
</evidence>
<dbReference type="EMBL" id="JANJ01000004">
    <property type="protein sequence ID" value="EXI62285.1"/>
    <property type="molecule type" value="Genomic_DNA"/>
</dbReference>
<dbReference type="AlphaFoldDB" id="A0A011NCX1"/>
<evidence type="ECO:0000313" key="2">
    <source>
        <dbReference type="EMBL" id="EXI62285.1"/>
    </source>
</evidence>
<organism evidence="2 3">
    <name type="scientific">Mannheimia granulomatis</name>
    <dbReference type="NCBI Taxonomy" id="85402"/>
    <lineage>
        <taxon>Bacteria</taxon>
        <taxon>Pseudomonadati</taxon>
        <taxon>Pseudomonadota</taxon>
        <taxon>Gammaproteobacteria</taxon>
        <taxon>Pasteurellales</taxon>
        <taxon>Pasteurellaceae</taxon>
        <taxon>Mannheimia</taxon>
    </lineage>
</organism>
<evidence type="ECO:0000313" key="3">
    <source>
        <dbReference type="Proteomes" id="UP000054123"/>
    </source>
</evidence>
<dbReference type="PIRSF" id="PIRSF004525">
    <property type="entry name" value="Pilin_peptidase-dep_B_prd"/>
    <property type="match status" value="1"/>
</dbReference>
<dbReference type="PATRIC" id="fig|1450449.3.peg.1190"/>
<feature type="transmembrane region" description="Helical" evidence="1">
    <location>
        <begin position="20"/>
        <end position="42"/>
    </location>
</feature>
<evidence type="ECO:0008006" key="4">
    <source>
        <dbReference type="Google" id="ProtNLM"/>
    </source>
</evidence>
<keyword evidence="1" id="KW-0812">Transmembrane</keyword>
<dbReference type="Proteomes" id="UP000054123">
    <property type="component" value="Unassembled WGS sequence"/>
</dbReference>
<protein>
    <recommendedName>
        <fullName evidence="4">Type II secretory pathway, component PulJ</fullName>
    </recommendedName>
</protein>
<keyword evidence="1" id="KW-0472">Membrane</keyword>
<dbReference type="STRING" id="1122190.GCA_000621105_01693"/>
<sequence>MWQKKVNVAPVRINQSAFSLVEILITSALAAVLLLLLSSVYSDFYRMQIKQKEQLYLQSEAHQLLHYFRQHFQHIGYQGDKREYSNFDLFQLNGRSVNIPHKSCLIAFYDLNQDGCLGNRRTKMTACRVADLNQTKDILKEVFAFKLENKEIYTFSGNLDNCIKDECQKLLNNCQGSWSKFTSVDNFKVNQLAFNWKQENILLQIELEIESSKDSREIYAAKSYVFILNH</sequence>
<dbReference type="RefSeq" id="WP_042802712.1">
    <property type="nucleotide sequence ID" value="NZ_AVSP01000009.1"/>
</dbReference>